<protein>
    <recommendedName>
        <fullName evidence="4">Protamine P1</fullName>
    </recommendedName>
</protein>
<feature type="compositionally biased region" description="Low complexity" evidence="1">
    <location>
        <begin position="153"/>
        <end position="170"/>
    </location>
</feature>
<feature type="compositionally biased region" description="Polar residues" evidence="1">
    <location>
        <begin position="614"/>
        <end position="623"/>
    </location>
</feature>
<feature type="compositionally biased region" description="Polar residues" evidence="1">
    <location>
        <begin position="390"/>
        <end position="406"/>
    </location>
</feature>
<comment type="caution">
    <text evidence="2">The sequence shown here is derived from an EMBL/GenBank/DDBJ whole genome shotgun (WGS) entry which is preliminary data.</text>
</comment>
<feature type="compositionally biased region" description="Basic and acidic residues" evidence="1">
    <location>
        <begin position="200"/>
        <end position="210"/>
    </location>
</feature>
<dbReference type="AlphaFoldDB" id="A0A9W9LZT8"/>
<reference evidence="2" key="2">
    <citation type="journal article" date="2023" name="IMA Fungus">
        <title>Comparative genomic study of the Penicillium genus elucidates a diverse pangenome and 15 lateral gene transfer events.</title>
        <authorList>
            <person name="Petersen C."/>
            <person name="Sorensen T."/>
            <person name="Nielsen M.R."/>
            <person name="Sondergaard T.E."/>
            <person name="Sorensen J.L."/>
            <person name="Fitzpatrick D.A."/>
            <person name="Frisvad J.C."/>
            <person name="Nielsen K.L."/>
        </authorList>
    </citation>
    <scope>NUCLEOTIDE SEQUENCE</scope>
    <source>
        <strain evidence="2">IBT 21917</strain>
    </source>
</reference>
<evidence type="ECO:0000256" key="1">
    <source>
        <dbReference type="SAM" id="MobiDB-lite"/>
    </source>
</evidence>
<feature type="compositionally biased region" description="Basic and acidic residues" evidence="1">
    <location>
        <begin position="109"/>
        <end position="136"/>
    </location>
</feature>
<name>A0A9W9LZT8_9EURO</name>
<dbReference type="OrthoDB" id="5419922at2759"/>
<dbReference type="EMBL" id="JAPQKO010000001">
    <property type="protein sequence ID" value="KAJ5184226.1"/>
    <property type="molecule type" value="Genomic_DNA"/>
</dbReference>
<reference evidence="2" key="1">
    <citation type="submission" date="2022-11" db="EMBL/GenBank/DDBJ databases">
        <authorList>
            <person name="Petersen C."/>
        </authorList>
    </citation>
    <scope>NUCLEOTIDE SEQUENCE</scope>
    <source>
        <strain evidence="2">IBT 21917</strain>
    </source>
</reference>
<feature type="region of interest" description="Disordered" evidence="1">
    <location>
        <begin position="373"/>
        <end position="509"/>
    </location>
</feature>
<feature type="compositionally biased region" description="Basic and acidic residues" evidence="1">
    <location>
        <begin position="463"/>
        <end position="475"/>
    </location>
</feature>
<feature type="compositionally biased region" description="Low complexity" evidence="1">
    <location>
        <begin position="244"/>
        <end position="260"/>
    </location>
</feature>
<organism evidence="2 3">
    <name type="scientific">Penicillium capsulatum</name>
    <dbReference type="NCBI Taxonomy" id="69766"/>
    <lineage>
        <taxon>Eukaryota</taxon>
        <taxon>Fungi</taxon>
        <taxon>Dikarya</taxon>
        <taxon>Ascomycota</taxon>
        <taxon>Pezizomycotina</taxon>
        <taxon>Eurotiomycetes</taxon>
        <taxon>Eurotiomycetidae</taxon>
        <taxon>Eurotiales</taxon>
        <taxon>Aspergillaceae</taxon>
        <taxon>Penicillium</taxon>
    </lineage>
</organism>
<gene>
    <name evidence="2" type="ORF">N7492_001842</name>
</gene>
<keyword evidence="3" id="KW-1185">Reference proteome</keyword>
<feature type="region of interest" description="Disordered" evidence="1">
    <location>
        <begin position="563"/>
        <end position="630"/>
    </location>
</feature>
<proteinExistence type="predicted"/>
<accession>A0A9W9LZT8</accession>
<feature type="region of interest" description="Disordered" evidence="1">
    <location>
        <begin position="77"/>
        <end position="354"/>
    </location>
</feature>
<dbReference type="Proteomes" id="UP001146351">
    <property type="component" value="Unassembled WGS sequence"/>
</dbReference>
<evidence type="ECO:0008006" key="4">
    <source>
        <dbReference type="Google" id="ProtNLM"/>
    </source>
</evidence>
<feature type="region of interest" description="Disordered" evidence="1">
    <location>
        <begin position="1"/>
        <end position="40"/>
    </location>
</feature>
<sequence>MPFPRPVSPVTLETCGPPSDHEIDSDSLLGSDDDLDEAGRTAKRRRIERLAESYLQGQPLFILSASLRGPFGQGWRNPWRKTRRRHNAVRKMDSPCVSSRNEEPVIMETEPRRAKHREDLSPNSHEVHVPRSDGSVEQRNSASASKLESTLVPGRGQSSRPLSSRQGSSRASTRSPKKQRESSTCSESEPTFADNSAGDWLKKDRKRMDFKAFNPPSSPTPKGSRLRFESKTQVTPRHAPKPRSPSASSHAASPSEPPASGGSLRKGAVPHLPQPSSIAGKPAKQISAKRADHGHSFKIVSSSSQLPRFEYRRPRNEFSPLQRSMSPTKPAAQQGALDTSENVEDANDEGRELNTAEDCGKCHADTASNAPAHSLHLSKSLRFANDPESTDPTSTGPQIATEQNTCDKLPSAQEVPAPPGMSDRIPSLHSTALPKDPHGHGAPTSPETQLSTQAALLHAQRSFQDDLKTQAHDDGTPGQYRPETNAGNDSLLAHETPLFRPDTLERAPRSFKQLDRDRAQAMSTQCMIDAASPFAFSAEKKPTAFRAVTMEDPQLPQRDDVHMEENSLDESSAPPPIHDYHTAQSSPASSVHERDGPPTHRSTTQATPLPFAVSGSTPTTAQDGQGGADSFNLSQAIADAGSWLRESFDFMKDLRHTSPHRAAPSDAPSA</sequence>
<evidence type="ECO:0000313" key="2">
    <source>
        <dbReference type="EMBL" id="KAJ5184226.1"/>
    </source>
</evidence>
<feature type="compositionally biased region" description="Polar residues" evidence="1">
    <location>
        <begin position="445"/>
        <end position="454"/>
    </location>
</feature>
<feature type="compositionally biased region" description="Basic residues" evidence="1">
    <location>
        <begin position="78"/>
        <end position="89"/>
    </location>
</feature>
<feature type="compositionally biased region" description="Polar residues" evidence="1">
    <location>
        <begin position="137"/>
        <end position="148"/>
    </location>
</feature>
<evidence type="ECO:0000313" key="3">
    <source>
        <dbReference type="Proteomes" id="UP001146351"/>
    </source>
</evidence>